<protein>
    <submittedName>
        <fullName evidence="3">Cupin domain protein</fullName>
    </submittedName>
</protein>
<name>A0A1H7GWR2_9RHOB</name>
<evidence type="ECO:0000256" key="1">
    <source>
        <dbReference type="SAM" id="SignalP"/>
    </source>
</evidence>
<dbReference type="Pfam" id="PF07883">
    <property type="entry name" value="Cupin_2"/>
    <property type="match status" value="1"/>
</dbReference>
<keyword evidence="4" id="KW-1185">Reference proteome</keyword>
<feature type="domain" description="Cupin type-2" evidence="2">
    <location>
        <begin position="72"/>
        <end position="139"/>
    </location>
</feature>
<feature type="chain" id="PRO_5009299624" evidence="1">
    <location>
        <begin position="34"/>
        <end position="146"/>
    </location>
</feature>
<dbReference type="RefSeq" id="WP_175544661.1">
    <property type="nucleotide sequence ID" value="NZ_FOAG01000001.1"/>
</dbReference>
<dbReference type="InterPro" id="IPR011051">
    <property type="entry name" value="RmlC_Cupin_sf"/>
</dbReference>
<dbReference type="InterPro" id="IPR013096">
    <property type="entry name" value="Cupin_2"/>
</dbReference>
<sequence>MTGTKQVKRPTAYRALLCASSAMLTFAGVPALADEVYPTEHAGLKVEQLGVVPAVSMAAQVGLSKHILLLRRITIEPGGQIARHSADKTPAVVYMESGTWTEGRDSGETVHSAGETFIEDADTVHWFFNRGDESASALVCDIKPAS</sequence>
<dbReference type="EMBL" id="FOAG01000001">
    <property type="protein sequence ID" value="SEK42498.1"/>
    <property type="molecule type" value="Genomic_DNA"/>
</dbReference>
<evidence type="ECO:0000259" key="2">
    <source>
        <dbReference type="Pfam" id="PF07883"/>
    </source>
</evidence>
<keyword evidence="1" id="KW-0732">Signal</keyword>
<evidence type="ECO:0000313" key="4">
    <source>
        <dbReference type="Proteomes" id="UP000199582"/>
    </source>
</evidence>
<dbReference type="Proteomes" id="UP000199582">
    <property type="component" value="Unassembled WGS sequence"/>
</dbReference>
<evidence type="ECO:0000313" key="3">
    <source>
        <dbReference type="EMBL" id="SEK42498.1"/>
    </source>
</evidence>
<dbReference type="Gene3D" id="2.60.120.10">
    <property type="entry name" value="Jelly Rolls"/>
    <property type="match status" value="1"/>
</dbReference>
<accession>A0A1H7GWR2</accession>
<proteinExistence type="predicted"/>
<organism evidence="3 4">
    <name type="scientific">Roseovarius azorensis</name>
    <dbReference type="NCBI Taxonomy" id="1287727"/>
    <lineage>
        <taxon>Bacteria</taxon>
        <taxon>Pseudomonadati</taxon>
        <taxon>Pseudomonadota</taxon>
        <taxon>Alphaproteobacteria</taxon>
        <taxon>Rhodobacterales</taxon>
        <taxon>Roseobacteraceae</taxon>
        <taxon>Roseovarius</taxon>
    </lineage>
</organism>
<dbReference type="SUPFAM" id="SSF51182">
    <property type="entry name" value="RmlC-like cupins"/>
    <property type="match status" value="1"/>
</dbReference>
<dbReference type="InterPro" id="IPR014710">
    <property type="entry name" value="RmlC-like_jellyroll"/>
</dbReference>
<gene>
    <name evidence="3" type="ORF">SAMN05443999_101404</name>
</gene>
<reference evidence="3 4" key="1">
    <citation type="submission" date="2016-10" db="EMBL/GenBank/DDBJ databases">
        <authorList>
            <person name="de Groot N.N."/>
        </authorList>
    </citation>
    <scope>NUCLEOTIDE SEQUENCE [LARGE SCALE GENOMIC DNA]</scope>
    <source>
        <strain evidence="3 4">DSM 100674</strain>
    </source>
</reference>
<dbReference type="AlphaFoldDB" id="A0A1H7GWR2"/>
<dbReference type="STRING" id="1287727.SAMN05443999_101404"/>
<feature type="signal peptide" evidence="1">
    <location>
        <begin position="1"/>
        <end position="33"/>
    </location>
</feature>